<dbReference type="AlphaFoldDB" id="A0A8X6R938"/>
<reference evidence="2" key="1">
    <citation type="submission" date="2020-08" db="EMBL/GenBank/DDBJ databases">
        <title>Multicomponent nature underlies the extraordinary mechanical properties of spider dragline silk.</title>
        <authorList>
            <person name="Kono N."/>
            <person name="Nakamura H."/>
            <person name="Mori M."/>
            <person name="Yoshida Y."/>
            <person name="Ohtoshi R."/>
            <person name="Malay A.D."/>
            <person name="Moran D.A.P."/>
            <person name="Tomita M."/>
            <person name="Numata K."/>
            <person name="Arakawa K."/>
        </authorList>
    </citation>
    <scope>NUCLEOTIDE SEQUENCE</scope>
</reference>
<accession>A0A8X6R938</accession>
<dbReference type="Proteomes" id="UP000887159">
    <property type="component" value="Unassembled WGS sequence"/>
</dbReference>
<evidence type="ECO:0000256" key="1">
    <source>
        <dbReference type="SAM" id="MobiDB-lite"/>
    </source>
</evidence>
<feature type="region of interest" description="Disordered" evidence="1">
    <location>
        <begin position="1"/>
        <end position="55"/>
    </location>
</feature>
<protein>
    <submittedName>
        <fullName evidence="2">Uncharacterized protein</fullName>
    </submittedName>
</protein>
<organism evidence="2 3">
    <name type="scientific">Trichonephila clavipes</name>
    <name type="common">Golden silk orbweaver</name>
    <name type="synonym">Nephila clavipes</name>
    <dbReference type="NCBI Taxonomy" id="2585209"/>
    <lineage>
        <taxon>Eukaryota</taxon>
        <taxon>Metazoa</taxon>
        <taxon>Ecdysozoa</taxon>
        <taxon>Arthropoda</taxon>
        <taxon>Chelicerata</taxon>
        <taxon>Arachnida</taxon>
        <taxon>Araneae</taxon>
        <taxon>Araneomorphae</taxon>
        <taxon>Entelegynae</taxon>
        <taxon>Araneoidea</taxon>
        <taxon>Nephilidae</taxon>
        <taxon>Trichonephila</taxon>
    </lineage>
</organism>
<name>A0A8X6R938_TRICX</name>
<dbReference type="EMBL" id="BMAU01021103">
    <property type="protein sequence ID" value="GFX90686.1"/>
    <property type="molecule type" value="Genomic_DNA"/>
</dbReference>
<gene>
    <name evidence="2" type="ORF">TNCV_3195041</name>
</gene>
<evidence type="ECO:0000313" key="3">
    <source>
        <dbReference type="Proteomes" id="UP000887159"/>
    </source>
</evidence>
<feature type="compositionally biased region" description="Basic and acidic residues" evidence="1">
    <location>
        <begin position="1"/>
        <end position="10"/>
    </location>
</feature>
<comment type="caution">
    <text evidence="2">The sequence shown here is derived from an EMBL/GenBank/DDBJ whole genome shotgun (WGS) entry which is preliminary data.</text>
</comment>
<sequence>MILERADSRRAGRRSGAEGSDENGSRVGTHQPVIQERDTQGDPASPAVFEDSASGKPVAVGVASFISFRRGGLRETVKDTNGICFVQGNSTLV</sequence>
<evidence type="ECO:0000313" key="2">
    <source>
        <dbReference type="EMBL" id="GFX90686.1"/>
    </source>
</evidence>
<proteinExistence type="predicted"/>
<keyword evidence="3" id="KW-1185">Reference proteome</keyword>